<feature type="transmembrane region" description="Helical" evidence="6">
    <location>
        <begin position="372"/>
        <end position="394"/>
    </location>
</feature>
<evidence type="ECO:0000256" key="6">
    <source>
        <dbReference type="SAM" id="Phobius"/>
    </source>
</evidence>
<comment type="caution">
    <text evidence="7">The sequence shown here is derived from an EMBL/GenBank/DDBJ whole genome shotgun (WGS) entry which is preliminary data.</text>
</comment>
<dbReference type="PANTHER" id="PTHR23513">
    <property type="entry name" value="INTEGRAL MEMBRANE EFFLUX PROTEIN-RELATED"/>
    <property type="match status" value="1"/>
</dbReference>
<dbReference type="RefSeq" id="WP_345396476.1">
    <property type="nucleotide sequence ID" value="NZ_BAABHG010000008.1"/>
</dbReference>
<sequence>MTDKGRVFARAEFRALFLAVVVSVAGDQVARVGLSVLVFERTRSAGWTAAAYALTYVPNVLAGPLLSGLADRWPRRAVMIVADLLRAALLVAMAIPGLPLVVVAALLVLVQAAGAPGNAARAATLAAVLPGEDEYVLGKGIVDIVVQLAQVAGFAMGGTLTAALGPSQALLADAASFVVSAVVLRAGLLARPAPAARSATGPGPRRWWGDLTAGARLVAETPRLRALVGLACVAGLYITVEGLAAPYAAQVGGTARAVGVLLAAGPAGAVVGMLIVRRLPTALRPRLLTPLAIAACAPLLVCAAEPGLAVTALLWAVSGLASAYHLPASAAFVRAVPDAHRGQAYGLAATALQTSQGLGIALAGLAATLLPASAVVAVCGGLGVLAAVAAGGAWDRARRAPLIGSAEREAA</sequence>
<dbReference type="InterPro" id="IPR011701">
    <property type="entry name" value="MFS"/>
</dbReference>
<feature type="transmembrane region" description="Helical" evidence="6">
    <location>
        <begin position="312"/>
        <end position="333"/>
    </location>
</feature>
<evidence type="ECO:0000256" key="4">
    <source>
        <dbReference type="ARBA" id="ARBA00022989"/>
    </source>
</evidence>
<proteinExistence type="predicted"/>
<feature type="transmembrane region" description="Helical" evidence="6">
    <location>
        <begin position="169"/>
        <end position="188"/>
    </location>
</feature>
<dbReference type="CDD" id="cd06173">
    <property type="entry name" value="MFS_MefA_like"/>
    <property type="match status" value="1"/>
</dbReference>
<protein>
    <submittedName>
        <fullName evidence="7">MFS transporter</fullName>
    </submittedName>
</protein>
<feature type="transmembrane region" description="Helical" evidence="6">
    <location>
        <begin position="47"/>
        <end position="66"/>
    </location>
</feature>
<dbReference type="SUPFAM" id="SSF103473">
    <property type="entry name" value="MFS general substrate transporter"/>
    <property type="match status" value="1"/>
</dbReference>
<evidence type="ECO:0000256" key="5">
    <source>
        <dbReference type="ARBA" id="ARBA00023136"/>
    </source>
</evidence>
<keyword evidence="3 6" id="KW-0812">Transmembrane</keyword>
<keyword evidence="2" id="KW-1003">Cell membrane</keyword>
<dbReference type="Gene3D" id="1.20.1250.20">
    <property type="entry name" value="MFS general substrate transporter like domains"/>
    <property type="match status" value="1"/>
</dbReference>
<comment type="subcellular location">
    <subcellularLocation>
        <location evidence="1">Cell membrane</location>
        <topology evidence="1">Multi-pass membrane protein</topology>
    </subcellularLocation>
</comment>
<evidence type="ECO:0000256" key="1">
    <source>
        <dbReference type="ARBA" id="ARBA00004651"/>
    </source>
</evidence>
<dbReference type="PANTHER" id="PTHR23513:SF11">
    <property type="entry name" value="STAPHYLOFERRIN A TRANSPORTER"/>
    <property type="match status" value="1"/>
</dbReference>
<name>A0ABW5GD04_9PSEU</name>
<keyword evidence="5 6" id="KW-0472">Membrane</keyword>
<keyword evidence="8" id="KW-1185">Reference proteome</keyword>
<dbReference type="Proteomes" id="UP001597419">
    <property type="component" value="Unassembled WGS sequence"/>
</dbReference>
<evidence type="ECO:0000313" key="7">
    <source>
        <dbReference type="EMBL" id="MFD2459376.1"/>
    </source>
</evidence>
<reference evidence="8" key="1">
    <citation type="journal article" date="2019" name="Int. J. Syst. Evol. Microbiol.">
        <title>The Global Catalogue of Microorganisms (GCM) 10K type strain sequencing project: providing services to taxonomists for standard genome sequencing and annotation.</title>
        <authorList>
            <consortium name="The Broad Institute Genomics Platform"/>
            <consortium name="The Broad Institute Genome Sequencing Center for Infectious Disease"/>
            <person name="Wu L."/>
            <person name="Ma J."/>
        </authorList>
    </citation>
    <scope>NUCLEOTIDE SEQUENCE [LARGE SCALE GENOMIC DNA]</scope>
    <source>
        <strain evidence="8">CGMCC 4.7643</strain>
    </source>
</reference>
<feature type="transmembrane region" description="Helical" evidence="6">
    <location>
        <begin position="345"/>
        <end position="366"/>
    </location>
</feature>
<feature type="transmembrane region" description="Helical" evidence="6">
    <location>
        <begin position="255"/>
        <end position="275"/>
    </location>
</feature>
<evidence type="ECO:0000256" key="2">
    <source>
        <dbReference type="ARBA" id="ARBA00022475"/>
    </source>
</evidence>
<gene>
    <name evidence="7" type="ORF">ACFSYJ_12250</name>
</gene>
<evidence type="ECO:0000313" key="8">
    <source>
        <dbReference type="Proteomes" id="UP001597419"/>
    </source>
</evidence>
<organism evidence="7 8">
    <name type="scientific">Amycolatopsis samaneae</name>
    <dbReference type="NCBI Taxonomy" id="664691"/>
    <lineage>
        <taxon>Bacteria</taxon>
        <taxon>Bacillati</taxon>
        <taxon>Actinomycetota</taxon>
        <taxon>Actinomycetes</taxon>
        <taxon>Pseudonocardiales</taxon>
        <taxon>Pseudonocardiaceae</taxon>
        <taxon>Amycolatopsis</taxon>
    </lineage>
</organism>
<evidence type="ECO:0000256" key="3">
    <source>
        <dbReference type="ARBA" id="ARBA00022692"/>
    </source>
</evidence>
<dbReference type="EMBL" id="JBHUKU010000006">
    <property type="protein sequence ID" value="MFD2459376.1"/>
    <property type="molecule type" value="Genomic_DNA"/>
</dbReference>
<feature type="transmembrane region" description="Helical" evidence="6">
    <location>
        <begin position="87"/>
        <end position="110"/>
    </location>
</feature>
<dbReference type="Pfam" id="PF07690">
    <property type="entry name" value="MFS_1"/>
    <property type="match status" value="1"/>
</dbReference>
<keyword evidence="4 6" id="KW-1133">Transmembrane helix</keyword>
<accession>A0ABW5GD04</accession>
<feature type="transmembrane region" description="Helical" evidence="6">
    <location>
        <begin position="226"/>
        <end position="249"/>
    </location>
</feature>
<dbReference type="InterPro" id="IPR036259">
    <property type="entry name" value="MFS_trans_sf"/>
</dbReference>
<feature type="transmembrane region" description="Helical" evidence="6">
    <location>
        <begin position="287"/>
        <end position="306"/>
    </location>
</feature>